<feature type="region of interest" description="Disordered" evidence="1">
    <location>
        <begin position="200"/>
        <end position="244"/>
    </location>
</feature>
<gene>
    <name evidence="3" type="ORF">BDW59DRAFT_143803</name>
</gene>
<dbReference type="EMBL" id="JBFXLS010000023">
    <property type="protein sequence ID" value="KAL2827765.1"/>
    <property type="molecule type" value="Genomic_DNA"/>
</dbReference>
<proteinExistence type="predicted"/>
<protein>
    <recommendedName>
        <fullName evidence="5">Mid2 domain-containing protein</fullName>
    </recommendedName>
</protein>
<feature type="transmembrane region" description="Helical" evidence="2">
    <location>
        <begin position="166"/>
        <end position="191"/>
    </location>
</feature>
<keyword evidence="2" id="KW-0812">Transmembrane</keyword>
<dbReference type="Proteomes" id="UP001610335">
    <property type="component" value="Unassembled WGS sequence"/>
</dbReference>
<evidence type="ECO:0000313" key="3">
    <source>
        <dbReference type="EMBL" id="KAL2827765.1"/>
    </source>
</evidence>
<feature type="compositionally biased region" description="Basic and acidic residues" evidence="1">
    <location>
        <begin position="200"/>
        <end position="213"/>
    </location>
</feature>
<evidence type="ECO:0000256" key="2">
    <source>
        <dbReference type="SAM" id="Phobius"/>
    </source>
</evidence>
<sequence>METCYSMHRGILSKNAATIPCGVTNTTNPHVTCCVRGDYCMSDSICHFSNPNGDEGYYRADCTDPTLRDPACATRCGGRFLSDIEYNSTTGFWSCCTYDDDGKANCDEPSSEMFPGPAPDELVELQYIPEEGTPTYAVATTNSTTGGEVSGEAALQDGSQSSSVSIGAAVGGGVGAGVVLFLICALAFFLVQRRQRRRREQESMELEKEEEPHTVLQGGKWSPTYELGNSECERPELQGSSSRI</sequence>
<evidence type="ECO:0000256" key="1">
    <source>
        <dbReference type="SAM" id="MobiDB-lite"/>
    </source>
</evidence>
<reference evidence="3 4" key="1">
    <citation type="submission" date="2024-07" db="EMBL/GenBank/DDBJ databases">
        <title>Section-level genome sequencing and comparative genomics of Aspergillus sections Usti and Cavernicolus.</title>
        <authorList>
            <consortium name="Lawrence Berkeley National Laboratory"/>
            <person name="Nybo J.L."/>
            <person name="Vesth T.C."/>
            <person name="Theobald S."/>
            <person name="Frisvad J.C."/>
            <person name="Larsen T.O."/>
            <person name="Kjaerboelling I."/>
            <person name="Rothschild-Mancinelli K."/>
            <person name="Lyhne E.K."/>
            <person name="Kogle M.E."/>
            <person name="Barry K."/>
            <person name="Clum A."/>
            <person name="Na H."/>
            <person name="Ledsgaard L."/>
            <person name="Lin J."/>
            <person name="Lipzen A."/>
            <person name="Kuo A."/>
            <person name="Riley R."/>
            <person name="Mondo S."/>
            <person name="LaButti K."/>
            <person name="Haridas S."/>
            <person name="Pangalinan J."/>
            <person name="Salamov A.A."/>
            <person name="Simmons B.A."/>
            <person name="Magnuson J.K."/>
            <person name="Chen J."/>
            <person name="Drula E."/>
            <person name="Henrissat B."/>
            <person name="Wiebenga A."/>
            <person name="Lubbers R.J."/>
            <person name="Gomes A.C."/>
            <person name="Makela M.R."/>
            <person name="Stajich J."/>
            <person name="Grigoriev I.V."/>
            <person name="Mortensen U.H."/>
            <person name="De vries R.P."/>
            <person name="Baker S.E."/>
            <person name="Andersen M.R."/>
        </authorList>
    </citation>
    <scope>NUCLEOTIDE SEQUENCE [LARGE SCALE GENOMIC DNA]</scope>
    <source>
        <strain evidence="3 4">CBS 600.67</strain>
    </source>
</reference>
<evidence type="ECO:0008006" key="5">
    <source>
        <dbReference type="Google" id="ProtNLM"/>
    </source>
</evidence>
<accession>A0ABR4IJ35</accession>
<organism evidence="3 4">
    <name type="scientific">Aspergillus cavernicola</name>
    <dbReference type="NCBI Taxonomy" id="176166"/>
    <lineage>
        <taxon>Eukaryota</taxon>
        <taxon>Fungi</taxon>
        <taxon>Dikarya</taxon>
        <taxon>Ascomycota</taxon>
        <taxon>Pezizomycotina</taxon>
        <taxon>Eurotiomycetes</taxon>
        <taxon>Eurotiomycetidae</taxon>
        <taxon>Eurotiales</taxon>
        <taxon>Aspergillaceae</taxon>
        <taxon>Aspergillus</taxon>
        <taxon>Aspergillus subgen. Nidulantes</taxon>
    </lineage>
</organism>
<keyword evidence="2" id="KW-0472">Membrane</keyword>
<evidence type="ECO:0000313" key="4">
    <source>
        <dbReference type="Proteomes" id="UP001610335"/>
    </source>
</evidence>
<comment type="caution">
    <text evidence="3">The sequence shown here is derived from an EMBL/GenBank/DDBJ whole genome shotgun (WGS) entry which is preliminary data.</text>
</comment>
<keyword evidence="2" id="KW-1133">Transmembrane helix</keyword>
<name>A0ABR4IJ35_9EURO</name>
<keyword evidence="4" id="KW-1185">Reference proteome</keyword>